<dbReference type="InterPro" id="IPR022062">
    <property type="entry name" value="DUF3618"/>
</dbReference>
<sequence length="101" mass="10374">MSGPKTDLAIAEAEAAAARLRLSGTVSDIQARLDPAVLAEDARQVGLTAVSVGVDGARRNPGVVAAAVAATGLVLARHRIAGIFRRRRARKPVPAAPRSSD</sequence>
<dbReference type="Proteomes" id="UP001500523">
    <property type="component" value="Unassembled WGS sequence"/>
</dbReference>
<name>A0ABP7E4F4_9SPHN</name>
<keyword evidence="2" id="KW-1185">Reference proteome</keyword>
<protein>
    <recommendedName>
        <fullName evidence="3">DUF3618 domain-containing protein</fullName>
    </recommendedName>
</protein>
<proteinExistence type="predicted"/>
<organism evidence="1 2">
    <name type="scientific">Sphingomonas cynarae</name>
    <dbReference type="NCBI Taxonomy" id="930197"/>
    <lineage>
        <taxon>Bacteria</taxon>
        <taxon>Pseudomonadati</taxon>
        <taxon>Pseudomonadota</taxon>
        <taxon>Alphaproteobacteria</taxon>
        <taxon>Sphingomonadales</taxon>
        <taxon>Sphingomonadaceae</taxon>
        <taxon>Sphingomonas</taxon>
    </lineage>
</organism>
<dbReference type="RefSeq" id="WP_344693489.1">
    <property type="nucleotide sequence ID" value="NZ_BAABBF010000005.1"/>
</dbReference>
<dbReference type="Pfam" id="PF12277">
    <property type="entry name" value="DUF3618"/>
    <property type="match status" value="1"/>
</dbReference>
<reference evidence="2" key="1">
    <citation type="journal article" date="2019" name="Int. J. Syst. Evol. Microbiol.">
        <title>The Global Catalogue of Microorganisms (GCM) 10K type strain sequencing project: providing services to taxonomists for standard genome sequencing and annotation.</title>
        <authorList>
            <consortium name="The Broad Institute Genomics Platform"/>
            <consortium name="The Broad Institute Genome Sequencing Center for Infectious Disease"/>
            <person name="Wu L."/>
            <person name="Ma J."/>
        </authorList>
    </citation>
    <scope>NUCLEOTIDE SEQUENCE [LARGE SCALE GENOMIC DNA]</scope>
    <source>
        <strain evidence="2">JCM 17498</strain>
    </source>
</reference>
<accession>A0ABP7E4F4</accession>
<evidence type="ECO:0000313" key="2">
    <source>
        <dbReference type="Proteomes" id="UP001500523"/>
    </source>
</evidence>
<evidence type="ECO:0000313" key="1">
    <source>
        <dbReference type="EMBL" id="GAA3713190.1"/>
    </source>
</evidence>
<evidence type="ECO:0008006" key="3">
    <source>
        <dbReference type="Google" id="ProtNLM"/>
    </source>
</evidence>
<comment type="caution">
    <text evidence="1">The sequence shown here is derived from an EMBL/GenBank/DDBJ whole genome shotgun (WGS) entry which is preliminary data.</text>
</comment>
<dbReference type="EMBL" id="BAABBF010000005">
    <property type="protein sequence ID" value="GAA3713190.1"/>
    <property type="molecule type" value="Genomic_DNA"/>
</dbReference>
<gene>
    <name evidence="1" type="ORF">GCM10022268_22470</name>
</gene>